<keyword evidence="3" id="KW-1185">Reference proteome</keyword>
<reference evidence="2 3" key="2">
    <citation type="submission" date="2018-11" db="EMBL/GenBank/DDBJ databases">
        <authorList>
            <consortium name="Pathogen Informatics"/>
        </authorList>
    </citation>
    <scope>NUCLEOTIDE SEQUENCE [LARGE SCALE GENOMIC DNA]</scope>
</reference>
<dbReference type="Proteomes" id="UP000278807">
    <property type="component" value="Unassembled WGS sequence"/>
</dbReference>
<evidence type="ECO:0000256" key="1">
    <source>
        <dbReference type="SAM" id="MobiDB-lite"/>
    </source>
</evidence>
<evidence type="ECO:0000313" key="2">
    <source>
        <dbReference type="EMBL" id="VDO03771.1"/>
    </source>
</evidence>
<organism evidence="4">
    <name type="scientific">Rodentolepis nana</name>
    <name type="common">Dwarf tapeworm</name>
    <name type="synonym">Hymenolepis nana</name>
    <dbReference type="NCBI Taxonomy" id="102285"/>
    <lineage>
        <taxon>Eukaryota</taxon>
        <taxon>Metazoa</taxon>
        <taxon>Spiralia</taxon>
        <taxon>Lophotrochozoa</taxon>
        <taxon>Platyhelminthes</taxon>
        <taxon>Cestoda</taxon>
        <taxon>Eucestoda</taxon>
        <taxon>Cyclophyllidea</taxon>
        <taxon>Hymenolepididae</taxon>
        <taxon>Rodentolepis</taxon>
    </lineage>
</organism>
<evidence type="ECO:0000313" key="4">
    <source>
        <dbReference type="WBParaSite" id="HNAJ_0000791501-mRNA-1"/>
    </source>
</evidence>
<dbReference type="EMBL" id="UZAE01012151">
    <property type="protein sequence ID" value="VDO03771.1"/>
    <property type="molecule type" value="Genomic_DNA"/>
</dbReference>
<evidence type="ECO:0000313" key="3">
    <source>
        <dbReference type="Proteomes" id="UP000278807"/>
    </source>
</evidence>
<protein>
    <submittedName>
        <fullName evidence="2 4">Uncharacterized protein</fullName>
    </submittedName>
</protein>
<sequence>MEPVAKAFPDAPLLTEVHIELANTWVRENIQPLIQAAAVVIHEVLKLPLASPPPPSPLPNSSTPNPSRPDVRQGIGRSCHICLPLPFFPQKSSLFTLFGHAADVGK</sequence>
<dbReference type="AlphaFoldDB" id="A0A0R3TL27"/>
<feature type="region of interest" description="Disordered" evidence="1">
    <location>
        <begin position="52"/>
        <end position="72"/>
    </location>
</feature>
<name>A0A0R3TL27_RODNA</name>
<proteinExistence type="predicted"/>
<gene>
    <name evidence="2" type="ORF">HNAJ_LOCUS7911</name>
</gene>
<dbReference type="WBParaSite" id="HNAJ_0000791501-mRNA-1">
    <property type="protein sequence ID" value="HNAJ_0000791501-mRNA-1"/>
    <property type="gene ID" value="HNAJ_0000791501"/>
</dbReference>
<accession>A0A0R3TL27</accession>
<reference evidence="4" key="1">
    <citation type="submission" date="2017-02" db="UniProtKB">
        <authorList>
            <consortium name="WormBaseParasite"/>
        </authorList>
    </citation>
    <scope>IDENTIFICATION</scope>
</reference>